<evidence type="ECO:0000313" key="1">
    <source>
        <dbReference type="EMBL" id="VVC91129.1"/>
    </source>
</evidence>
<dbReference type="EMBL" id="FZQP02000981">
    <property type="protein sequence ID" value="VVC91129.1"/>
    <property type="molecule type" value="Genomic_DNA"/>
</dbReference>
<dbReference type="Proteomes" id="UP000324832">
    <property type="component" value="Unassembled WGS sequence"/>
</dbReference>
<sequence length="71" mass="7827">MNDEATTPRQILVSRLIIIADCIIEFAINYPNIEDGGRQGVPLAITRYTIRGCEGPICGRQSGEGVEEVHR</sequence>
<evidence type="ECO:0000313" key="2">
    <source>
        <dbReference type="Proteomes" id="UP000324832"/>
    </source>
</evidence>
<keyword evidence="2" id="KW-1185">Reference proteome</keyword>
<proteinExistence type="predicted"/>
<name>A0A5E4Q0Z0_9NEOP</name>
<organism evidence="1 2">
    <name type="scientific">Leptidea sinapis</name>
    <dbReference type="NCBI Taxonomy" id="189913"/>
    <lineage>
        <taxon>Eukaryota</taxon>
        <taxon>Metazoa</taxon>
        <taxon>Ecdysozoa</taxon>
        <taxon>Arthropoda</taxon>
        <taxon>Hexapoda</taxon>
        <taxon>Insecta</taxon>
        <taxon>Pterygota</taxon>
        <taxon>Neoptera</taxon>
        <taxon>Endopterygota</taxon>
        <taxon>Lepidoptera</taxon>
        <taxon>Glossata</taxon>
        <taxon>Ditrysia</taxon>
        <taxon>Papilionoidea</taxon>
        <taxon>Pieridae</taxon>
        <taxon>Dismorphiinae</taxon>
        <taxon>Leptidea</taxon>
    </lineage>
</organism>
<reference evidence="1 2" key="1">
    <citation type="submission" date="2017-07" db="EMBL/GenBank/DDBJ databases">
        <authorList>
            <person name="Talla V."/>
            <person name="Backstrom N."/>
        </authorList>
    </citation>
    <scope>NUCLEOTIDE SEQUENCE [LARGE SCALE GENOMIC DNA]</scope>
</reference>
<gene>
    <name evidence="1" type="ORF">LSINAPIS_LOCUS3880</name>
</gene>
<dbReference type="AlphaFoldDB" id="A0A5E4Q0Z0"/>
<protein>
    <submittedName>
        <fullName evidence="1">Uncharacterized protein</fullName>
    </submittedName>
</protein>
<accession>A0A5E4Q0Z0</accession>